<dbReference type="PANTHER" id="PTHR43345">
    <property type="entry name" value="3-ISOPROPYLMALATE DEHYDRATASE SMALL SUBUNIT 2-RELATED-RELATED"/>
    <property type="match status" value="1"/>
</dbReference>
<dbReference type="Pfam" id="PF00694">
    <property type="entry name" value="Aconitase_C"/>
    <property type="match status" value="1"/>
</dbReference>
<name>A0A7C1BK33_UNCW3</name>
<dbReference type="InterPro" id="IPR011827">
    <property type="entry name" value="LeuD_type2/HacB/DmdB"/>
</dbReference>
<keyword evidence="2 3" id="KW-0456">Lyase</keyword>
<dbReference type="AlphaFoldDB" id="A0A7C1BK33"/>
<dbReference type="GO" id="GO:0009098">
    <property type="term" value="P:L-leucine biosynthetic process"/>
    <property type="evidence" value="ECO:0007669"/>
    <property type="project" value="UniProtKB-UniRule"/>
</dbReference>
<dbReference type="UniPathway" id="UPA00048">
    <property type="reaction ID" value="UER00071"/>
</dbReference>
<evidence type="ECO:0000259" key="4">
    <source>
        <dbReference type="Pfam" id="PF00694"/>
    </source>
</evidence>
<comment type="pathway">
    <text evidence="3">Amino-acid biosynthesis; L-leucine biosynthesis; L-leucine from 3-methyl-2-oxobutanoate: step 2/4.</text>
</comment>
<dbReference type="Gene3D" id="3.20.19.10">
    <property type="entry name" value="Aconitase, domain 4"/>
    <property type="match status" value="1"/>
</dbReference>
<protein>
    <recommendedName>
        <fullName evidence="3">3-isopropylmalate dehydratase small subunit</fullName>
        <ecNumber evidence="3">4.2.1.33</ecNumber>
    </recommendedName>
    <alternativeName>
        <fullName evidence="3">Alpha-IPM isomerase</fullName>
        <shortName evidence="3">IPMI</shortName>
    </alternativeName>
    <alternativeName>
        <fullName evidence="3">Isopropylmalate isomerase</fullName>
    </alternativeName>
</protein>
<keyword evidence="3" id="KW-0028">Amino-acid biosynthesis</keyword>
<dbReference type="PANTHER" id="PTHR43345:SF2">
    <property type="entry name" value="3-ISOPROPYLMALATE DEHYDRATASE SMALL SUBUNIT 1"/>
    <property type="match status" value="1"/>
</dbReference>
<dbReference type="InterPro" id="IPR000573">
    <property type="entry name" value="AconitaseA/IPMdHydase_ssu_swvl"/>
</dbReference>
<comment type="caution">
    <text evidence="5">The sequence shown here is derived from an EMBL/GenBank/DDBJ whole genome shotgun (WGS) entry which is preliminary data.</text>
</comment>
<reference evidence="5" key="1">
    <citation type="journal article" date="2020" name="mSystems">
        <title>Genome- and Community-Level Interaction Insights into Carbon Utilization and Element Cycling Functions of Hydrothermarchaeota in Hydrothermal Sediment.</title>
        <authorList>
            <person name="Zhou Z."/>
            <person name="Liu Y."/>
            <person name="Xu W."/>
            <person name="Pan J."/>
            <person name="Luo Z.H."/>
            <person name="Li M."/>
        </authorList>
    </citation>
    <scope>NUCLEOTIDE SEQUENCE [LARGE SCALE GENOMIC DNA]</scope>
    <source>
        <strain evidence="5">HyVt-237</strain>
    </source>
</reference>
<dbReference type="InterPro" id="IPR050075">
    <property type="entry name" value="LeuD"/>
</dbReference>
<evidence type="ECO:0000256" key="2">
    <source>
        <dbReference type="ARBA" id="ARBA00023239"/>
    </source>
</evidence>
<gene>
    <name evidence="3" type="primary">leuD</name>
    <name evidence="5" type="ORF">ENG67_07085</name>
</gene>
<dbReference type="EC" id="4.2.1.33" evidence="3"/>
<organism evidence="5">
    <name type="scientific">candidate division WOR-3 bacterium</name>
    <dbReference type="NCBI Taxonomy" id="2052148"/>
    <lineage>
        <taxon>Bacteria</taxon>
        <taxon>Bacteria division WOR-3</taxon>
    </lineage>
</organism>
<dbReference type="EMBL" id="DRBW01000258">
    <property type="protein sequence ID" value="HDM90953.1"/>
    <property type="molecule type" value="Genomic_DNA"/>
</dbReference>
<proteinExistence type="inferred from homology"/>
<comment type="subunit">
    <text evidence="3">Heterodimer of LeuC and LeuD.</text>
</comment>
<comment type="function">
    <text evidence="3">Catalyzes the isomerization between 2-isopropylmalate and 3-isopropylmalate, via the formation of 2-isopropylmaleate.</text>
</comment>
<keyword evidence="3" id="KW-0432">Leucine biosynthesis</keyword>
<dbReference type="Proteomes" id="UP000885931">
    <property type="component" value="Unassembled WGS sequence"/>
</dbReference>
<evidence type="ECO:0000256" key="1">
    <source>
        <dbReference type="ARBA" id="ARBA00009869"/>
    </source>
</evidence>
<evidence type="ECO:0000256" key="3">
    <source>
        <dbReference type="HAMAP-Rule" id="MF_01032"/>
    </source>
</evidence>
<accession>A0A7C1BK33</accession>
<dbReference type="NCBIfam" id="TIGR02087">
    <property type="entry name" value="LEUD_arch"/>
    <property type="match status" value="1"/>
</dbReference>
<dbReference type="InterPro" id="IPR015928">
    <property type="entry name" value="Aconitase/3IPM_dehydase_swvl"/>
</dbReference>
<comment type="similarity">
    <text evidence="1 3">Belongs to the LeuD family. LeuD type 2 subfamily.</text>
</comment>
<keyword evidence="3" id="KW-0100">Branched-chain amino acid biosynthesis</keyword>
<feature type="domain" description="Aconitase A/isopropylmalate dehydratase small subunit swivel" evidence="4">
    <location>
        <begin position="47"/>
        <end position="109"/>
    </location>
</feature>
<dbReference type="SUPFAM" id="SSF52016">
    <property type="entry name" value="LeuD/IlvD-like"/>
    <property type="match status" value="1"/>
</dbReference>
<dbReference type="GO" id="GO:0003861">
    <property type="term" value="F:3-isopropylmalate dehydratase activity"/>
    <property type="evidence" value="ECO:0007669"/>
    <property type="project" value="UniProtKB-UniRule"/>
</dbReference>
<sequence length="167" mass="18038">MGKTIKGRVFKYGDDINTDVIFPGKYTYSITDPAEMAKHALEDLDPEFAKKAKPGDVIVAGKNFGMGSSREQAAQCLVALGIGAVIAKSFARIFFRNAINNGLLAIQSEEASRALETGDEIEIDVEKGEIRSAKGTFSFPPLPPSVLEIFEAGGLIPYIREKIGRKG</sequence>
<evidence type="ECO:0000313" key="5">
    <source>
        <dbReference type="EMBL" id="HDM90953.1"/>
    </source>
</evidence>
<dbReference type="HAMAP" id="MF_01032">
    <property type="entry name" value="LeuD_type2"/>
    <property type="match status" value="1"/>
</dbReference>
<comment type="catalytic activity">
    <reaction evidence="3">
        <text>(2R,3S)-3-isopropylmalate = (2S)-2-isopropylmalate</text>
        <dbReference type="Rhea" id="RHEA:32287"/>
        <dbReference type="ChEBI" id="CHEBI:1178"/>
        <dbReference type="ChEBI" id="CHEBI:35121"/>
        <dbReference type="EC" id="4.2.1.33"/>
    </reaction>
</comment>